<feature type="domain" description="E3 Ubiquitin ligase MUL1-like" evidence="14">
    <location>
        <begin position="130"/>
        <end position="197"/>
    </location>
</feature>
<evidence type="ECO:0000313" key="15">
    <source>
        <dbReference type="EMBL" id="KAJ4842353.1"/>
    </source>
</evidence>
<keyword evidence="7" id="KW-0863">Zinc-finger</keyword>
<comment type="caution">
    <text evidence="15">The sequence shown here is derived from an EMBL/GenBank/DDBJ whole genome shotgun (WGS) entry which is preliminary data.</text>
</comment>
<evidence type="ECO:0000256" key="2">
    <source>
        <dbReference type="ARBA" id="ARBA00004141"/>
    </source>
</evidence>
<feature type="signal peptide" evidence="13">
    <location>
        <begin position="1"/>
        <end position="25"/>
    </location>
</feature>
<evidence type="ECO:0000256" key="12">
    <source>
        <dbReference type="SAM" id="Phobius"/>
    </source>
</evidence>
<evidence type="ECO:0000313" key="16">
    <source>
        <dbReference type="Proteomes" id="UP001141552"/>
    </source>
</evidence>
<dbReference type="GO" id="GO:0016020">
    <property type="term" value="C:membrane"/>
    <property type="evidence" value="ECO:0007669"/>
    <property type="project" value="UniProtKB-SubCell"/>
</dbReference>
<evidence type="ECO:0000256" key="6">
    <source>
        <dbReference type="ARBA" id="ARBA00022723"/>
    </source>
</evidence>
<dbReference type="EC" id="2.3.2.27" evidence="3"/>
<dbReference type="GO" id="GO:0008270">
    <property type="term" value="F:zinc ion binding"/>
    <property type="evidence" value="ECO:0007669"/>
    <property type="project" value="UniProtKB-KW"/>
</dbReference>
<organism evidence="15 16">
    <name type="scientific">Turnera subulata</name>
    <dbReference type="NCBI Taxonomy" id="218843"/>
    <lineage>
        <taxon>Eukaryota</taxon>
        <taxon>Viridiplantae</taxon>
        <taxon>Streptophyta</taxon>
        <taxon>Embryophyta</taxon>
        <taxon>Tracheophyta</taxon>
        <taxon>Spermatophyta</taxon>
        <taxon>Magnoliopsida</taxon>
        <taxon>eudicotyledons</taxon>
        <taxon>Gunneridae</taxon>
        <taxon>Pentapetalae</taxon>
        <taxon>rosids</taxon>
        <taxon>fabids</taxon>
        <taxon>Malpighiales</taxon>
        <taxon>Passifloraceae</taxon>
        <taxon>Turnera</taxon>
    </lineage>
</organism>
<evidence type="ECO:0000256" key="8">
    <source>
        <dbReference type="ARBA" id="ARBA00022786"/>
    </source>
</evidence>
<dbReference type="Pfam" id="PF12483">
    <property type="entry name" value="GIDE"/>
    <property type="match status" value="1"/>
</dbReference>
<dbReference type="InterPro" id="IPR044231">
    <property type="entry name" value="SP1/SPL1"/>
</dbReference>
<evidence type="ECO:0000256" key="1">
    <source>
        <dbReference type="ARBA" id="ARBA00000900"/>
    </source>
</evidence>
<evidence type="ECO:0000256" key="4">
    <source>
        <dbReference type="ARBA" id="ARBA00022679"/>
    </source>
</evidence>
<dbReference type="Proteomes" id="UP001141552">
    <property type="component" value="Unassembled WGS sequence"/>
</dbReference>
<keyword evidence="6" id="KW-0479">Metal-binding</keyword>
<accession>A0A9Q0JHV5</accession>
<reference evidence="15" key="1">
    <citation type="submission" date="2022-02" db="EMBL/GenBank/DDBJ databases">
        <authorList>
            <person name="Henning P.M."/>
            <person name="McCubbin A.G."/>
            <person name="Shore J.S."/>
        </authorList>
    </citation>
    <scope>NUCLEOTIDE SEQUENCE</scope>
    <source>
        <strain evidence="15">F60SS</strain>
        <tissue evidence="15">Leaves</tissue>
    </source>
</reference>
<feature type="transmembrane region" description="Helical" evidence="12">
    <location>
        <begin position="191"/>
        <end position="212"/>
    </location>
</feature>
<dbReference type="GO" id="GO:0016567">
    <property type="term" value="P:protein ubiquitination"/>
    <property type="evidence" value="ECO:0007669"/>
    <property type="project" value="InterPro"/>
</dbReference>
<proteinExistence type="predicted"/>
<dbReference type="PANTHER" id="PTHR47568:SF2">
    <property type="entry name" value="E3 UBIQUITIN-PROTEIN LIGASE SP1-RELATED"/>
    <property type="match status" value="1"/>
</dbReference>
<dbReference type="EMBL" id="JAKUCV010002510">
    <property type="protein sequence ID" value="KAJ4842353.1"/>
    <property type="molecule type" value="Genomic_DNA"/>
</dbReference>
<evidence type="ECO:0000256" key="5">
    <source>
        <dbReference type="ARBA" id="ARBA00022692"/>
    </source>
</evidence>
<dbReference type="OrthoDB" id="66726at2759"/>
<name>A0A9Q0JHV5_9ROSI</name>
<keyword evidence="5 12" id="KW-0812">Transmembrane</keyword>
<dbReference type="PANTHER" id="PTHR47568">
    <property type="match status" value="1"/>
</dbReference>
<dbReference type="GO" id="GO:0061630">
    <property type="term" value="F:ubiquitin protein ligase activity"/>
    <property type="evidence" value="ECO:0007669"/>
    <property type="project" value="UniProtKB-EC"/>
</dbReference>
<keyword evidence="4" id="KW-0808">Transferase</keyword>
<protein>
    <recommendedName>
        <fullName evidence="3">RING-type E3 ubiquitin transferase</fullName>
        <ecNumber evidence="3">2.3.2.27</ecNumber>
    </recommendedName>
</protein>
<evidence type="ECO:0000256" key="11">
    <source>
        <dbReference type="ARBA" id="ARBA00023136"/>
    </source>
</evidence>
<keyword evidence="11 12" id="KW-0472">Membrane</keyword>
<comment type="subcellular location">
    <subcellularLocation>
        <location evidence="2">Membrane</location>
        <topology evidence="2">Multi-pass membrane protein</topology>
    </subcellularLocation>
</comment>
<feature type="chain" id="PRO_5040209251" description="RING-type E3 ubiquitin transferase" evidence="13">
    <location>
        <begin position="26"/>
        <end position="216"/>
    </location>
</feature>
<evidence type="ECO:0000259" key="14">
    <source>
        <dbReference type="Pfam" id="PF12483"/>
    </source>
</evidence>
<keyword evidence="13" id="KW-0732">Signal</keyword>
<comment type="catalytic activity">
    <reaction evidence="1">
        <text>S-ubiquitinyl-[E2 ubiquitin-conjugating enzyme]-L-cysteine + [acceptor protein]-L-lysine = [E2 ubiquitin-conjugating enzyme]-L-cysteine + N(6)-ubiquitinyl-[acceptor protein]-L-lysine.</text>
        <dbReference type="EC" id="2.3.2.27"/>
    </reaction>
</comment>
<reference evidence="15" key="2">
    <citation type="journal article" date="2023" name="Plants (Basel)">
        <title>Annotation of the Turnera subulata (Passifloraceae) Draft Genome Reveals the S-Locus Evolved after the Divergence of Turneroideae from Passifloroideae in a Stepwise Manner.</title>
        <authorList>
            <person name="Henning P.M."/>
            <person name="Roalson E.H."/>
            <person name="Mir W."/>
            <person name="McCubbin A.G."/>
            <person name="Shore J.S."/>
        </authorList>
    </citation>
    <scope>NUCLEOTIDE SEQUENCE</scope>
    <source>
        <strain evidence="15">F60SS</strain>
    </source>
</reference>
<evidence type="ECO:0000256" key="7">
    <source>
        <dbReference type="ARBA" id="ARBA00022771"/>
    </source>
</evidence>
<keyword evidence="16" id="KW-1185">Reference proteome</keyword>
<dbReference type="InterPro" id="IPR022170">
    <property type="entry name" value="MUL1-like"/>
</dbReference>
<evidence type="ECO:0000256" key="3">
    <source>
        <dbReference type="ARBA" id="ARBA00012483"/>
    </source>
</evidence>
<keyword evidence="8" id="KW-0833">Ubl conjugation pathway</keyword>
<evidence type="ECO:0000256" key="10">
    <source>
        <dbReference type="ARBA" id="ARBA00022989"/>
    </source>
</evidence>
<evidence type="ECO:0000256" key="9">
    <source>
        <dbReference type="ARBA" id="ARBA00022833"/>
    </source>
</evidence>
<sequence length="216" mass="23898">MSTTIGLGIGSCVFALLWRTTIVEEESEYRFYKSVRKVKQLKDLAQLLDNKKPLLVAISGRVGSETPIDCGGDAGLKAVVVMEKIERRFLVPHKKDNDTKNVEDWVQKSHVLSSRVREVPWYLVLGDVQIDRVLCVGKDLTVIGEAWKDDSGAVHIRRSRGYFLLSRSCSLDAAIAELEECVSFCKTGSDFLAVLGVGFIAVGVLSIIYRSFGVAE</sequence>
<evidence type="ECO:0000256" key="13">
    <source>
        <dbReference type="SAM" id="SignalP"/>
    </source>
</evidence>
<dbReference type="AlphaFoldDB" id="A0A9Q0JHV5"/>
<keyword evidence="10 12" id="KW-1133">Transmembrane helix</keyword>
<gene>
    <name evidence="15" type="ORF">Tsubulata_036758</name>
</gene>
<keyword evidence="9" id="KW-0862">Zinc</keyword>